<evidence type="ECO:0000256" key="8">
    <source>
        <dbReference type="ARBA" id="ARBA00023136"/>
    </source>
</evidence>
<evidence type="ECO:0000256" key="4">
    <source>
        <dbReference type="ARBA" id="ARBA00022741"/>
    </source>
</evidence>
<dbReference type="InterPro" id="IPR000194">
    <property type="entry name" value="ATPase_F1/V1/A1_a/bsu_nucl-bd"/>
</dbReference>
<evidence type="ECO:0000256" key="5">
    <source>
        <dbReference type="ARBA" id="ARBA00022840"/>
    </source>
</evidence>
<accession>X1RYW3</accession>
<comment type="subcellular location">
    <subcellularLocation>
        <location evidence="1">Membrane</location>
    </subcellularLocation>
</comment>
<keyword evidence="6" id="KW-1278">Translocase</keyword>
<evidence type="ECO:0000256" key="2">
    <source>
        <dbReference type="ARBA" id="ARBA00008936"/>
    </source>
</evidence>
<feature type="non-terminal residue" evidence="13">
    <location>
        <position position="1"/>
    </location>
</feature>
<evidence type="ECO:0000259" key="11">
    <source>
        <dbReference type="Pfam" id="PF00006"/>
    </source>
</evidence>
<sequence length="227" mass="25246">GNSMAKIAAQEPSKTKNNIQGHVLRISGTVIDVQFPREHAPDILNELEVLFPDNPTHGKASLEVAQQLGDGIVRCIAIENIFDIRRGLPVIDTGSPIKVPVGKQVLGRIFNVLGQTIDDKPPLKTDKKWSIFRDPPPLIEQKIEDEIQETGIKVIDVMCPYIKGNKIGLFGGAGVGKTEYYLRVIFEFTQNFCSVGLSRYFECWFSCAVCIVCIHQYNGKALIYLCI</sequence>
<organism evidence="13">
    <name type="scientific">marine sediment metagenome</name>
    <dbReference type="NCBI Taxonomy" id="412755"/>
    <lineage>
        <taxon>unclassified sequences</taxon>
        <taxon>metagenomes</taxon>
        <taxon>ecological metagenomes</taxon>
    </lineage>
</organism>
<dbReference type="PANTHER" id="PTHR15184:SF71">
    <property type="entry name" value="ATP SYNTHASE SUBUNIT BETA, MITOCHONDRIAL"/>
    <property type="match status" value="1"/>
</dbReference>
<evidence type="ECO:0000256" key="3">
    <source>
        <dbReference type="ARBA" id="ARBA00022448"/>
    </source>
</evidence>
<dbReference type="Gene3D" id="2.40.10.170">
    <property type="match status" value="1"/>
</dbReference>
<reference evidence="13" key="1">
    <citation type="journal article" date="2014" name="Front. Microbiol.">
        <title>High frequency of phylogenetically diverse reductive dehalogenase-homologous genes in deep subseafloor sedimentary metagenomes.</title>
        <authorList>
            <person name="Kawai M."/>
            <person name="Futagami T."/>
            <person name="Toyoda A."/>
            <person name="Takaki Y."/>
            <person name="Nishi S."/>
            <person name="Hori S."/>
            <person name="Arai W."/>
            <person name="Tsubouchi T."/>
            <person name="Morono Y."/>
            <person name="Uchiyama I."/>
            <person name="Ito T."/>
            <person name="Fujiyama A."/>
            <person name="Inagaki F."/>
            <person name="Takami H."/>
        </authorList>
    </citation>
    <scope>NUCLEOTIDE SEQUENCE</scope>
    <source>
        <strain evidence="13">Expedition CK06-06</strain>
    </source>
</reference>
<dbReference type="SUPFAM" id="SSF50615">
    <property type="entry name" value="N-terminal domain of alpha and beta subunits of F1 ATP synthase"/>
    <property type="match status" value="1"/>
</dbReference>
<dbReference type="AlphaFoldDB" id="X1RYW3"/>
<gene>
    <name evidence="13" type="ORF">S12H4_12687</name>
</gene>
<keyword evidence="10" id="KW-0066">ATP synthesis</keyword>
<feature type="domain" description="ATPase F1/V1/A1 complex alpha/beta subunit nucleotide-binding" evidence="11">
    <location>
        <begin position="151"/>
        <end position="194"/>
    </location>
</feature>
<protein>
    <submittedName>
        <fullName evidence="13">Uncharacterized protein</fullName>
    </submittedName>
</protein>
<dbReference type="Pfam" id="PF02874">
    <property type="entry name" value="ATP-synt_ab_N"/>
    <property type="match status" value="1"/>
</dbReference>
<dbReference type="Pfam" id="PF00006">
    <property type="entry name" value="ATP-synt_ab"/>
    <property type="match status" value="1"/>
</dbReference>
<evidence type="ECO:0000256" key="6">
    <source>
        <dbReference type="ARBA" id="ARBA00022967"/>
    </source>
</evidence>
<evidence type="ECO:0000259" key="12">
    <source>
        <dbReference type="Pfam" id="PF02874"/>
    </source>
</evidence>
<dbReference type="InterPro" id="IPR027417">
    <property type="entry name" value="P-loop_NTPase"/>
</dbReference>
<keyword evidence="8" id="KW-0472">Membrane</keyword>
<dbReference type="GO" id="GO:0046933">
    <property type="term" value="F:proton-transporting ATP synthase activity, rotational mechanism"/>
    <property type="evidence" value="ECO:0007669"/>
    <property type="project" value="TreeGrafter"/>
</dbReference>
<keyword evidence="9" id="KW-0139">CF(1)</keyword>
<dbReference type="GO" id="GO:0005524">
    <property type="term" value="F:ATP binding"/>
    <property type="evidence" value="ECO:0007669"/>
    <property type="project" value="UniProtKB-KW"/>
</dbReference>
<dbReference type="PANTHER" id="PTHR15184">
    <property type="entry name" value="ATP SYNTHASE"/>
    <property type="match status" value="1"/>
</dbReference>
<keyword evidence="4" id="KW-0547">Nucleotide-binding</keyword>
<dbReference type="InterPro" id="IPR036121">
    <property type="entry name" value="ATPase_F1/V1/A1_a/bsu_N_sf"/>
</dbReference>
<dbReference type="InterPro" id="IPR050053">
    <property type="entry name" value="ATPase_alpha/beta_chains"/>
</dbReference>
<dbReference type="GO" id="GO:0045259">
    <property type="term" value="C:proton-transporting ATP synthase complex"/>
    <property type="evidence" value="ECO:0007669"/>
    <property type="project" value="UniProtKB-KW"/>
</dbReference>
<comment type="caution">
    <text evidence="13">The sequence shown here is derived from an EMBL/GenBank/DDBJ whole genome shotgun (WGS) entry which is preliminary data.</text>
</comment>
<keyword evidence="7" id="KW-0406">Ion transport</keyword>
<evidence type="ECO:0000256" key="10">
    <source>
        <dbReference type="ARBA" id="ARBA00023310"/>
    </source>
</evidence>
<dbReference type="SUPFAM" id="SSF52540">
    <property type="entry name" value="P-loop containing nucleoside triphosphate hydrolases"/>
    <property type="match status" value="1"/>
</dbReference>
<proteinExistence type="inferred from homology"/>
<feature type="domain" description="ATPase F1/V1/A1 complex alpha/beta subunit N-terminal" evidence="12">
    <location>
        <begin position="23"/>
        <end position="94"/>
    </location>
</feature>
<evidence type="ECO:0000256" key="9">
    <source>
        <dbReference type="ARBA" id="ARBA00023196"/>
    </source>
</evidence>
<evidence type="ECO:0000256" key="1">
    <source>
        <dbReference type="ARBA" id="ARBA00004370"/>
    </source>
</evidence>
<keyword evidence="3" id="KW-0813">Transport</keyword>
<dbReference type="EMBL" id="BARW01006064">
    <property type="protein sequence ID" value="GAI85848.1"/>
    <property type="molecule type" value="Genomic_DNA"/>
</dbReference>
<evidence type="ECO:0000313" key="13">
    <source>
        <dbReference type="EMBL" id="GAI85848.1"/>
    </source>
</evidence>
<dbReference type="CDD" id="cd18115">
    <property type="entry name" value="ATP-synt_F1_beta_N"/>
    <property type="match status" value="1"/>
</dbReference>
<dbReference type="InterPro" id="IPR004100">
    <property type="entry name" value="ATPase_F1/V1/A1_a/bsu_N"/>
</dbReference>
<evidence type="ECO:0000256" key="7">
    <source>
        <dbReference type="ARBA" id="ARBA00023065"/>
    </source>
</evidence>
<keyword evidence="5" id="KW-0067">ATP-binding</keyword>
<dbReference type="Gene3D" id="3.40.50.300">
    <property type="entry name" value="P-loop containing nucleotide triphosphate hydrolases"/>
    <property type="match status" value="1"/>
</dbReference>
<comment type="similarity">
    <text evidence="2">Belongs to the ATPase alpha/beta chains family.</text>
</comment>
<name>X1RYW3_9ZZZZ</name>